<dbReference type="SUPFAM" id="SSF103481">
    <property type="entry name" value="Multidrug resistance efflux transporter EmrE"/>
    <property type="match status" value="2"/>
</dbReference>
<dbReference type="GO" id="GO:0016020">
    <property type="term" value="C:membrane"/>
    <property type="evidence" value="ECO:0007669"/>
    <property type="project" value="UniProtKB-SubCell"/>
</dbReference>
<evidence type="ECO:0000313" key="7">
    <source>
        <dbReference type="EMBL" id="MBB5515817.1"/>
    </source>
</evidence>
<sequence>MNASSRIPTIAWLELSLLALIWGAVFLAVRVALDEVPFVTSVAHRVGWATLALWIIVLIRGEAVPRGWRIWAALLVMGLLNNVIPFSLMAWGQLHIESGLTSILNATTALFGVTVAAMLLPDERLTLRRGAGVVIGFGGVVIVIGPEALSGFDLTSLGQIAVLLGTLSYAFAGVWARKRLGGLPPIVAAAGMLTGSSLIALPAAFILDGTPSFDLMPQTWGAILYYALAATAGAYLLYYRIIARVGSGNLMLVTLIMPPIAITLGALVLGEALTANAFLGFGVIALGLLVLNGRVLSLFKRGHAR</sequence>
<feature type="transmembrane region" description="Helical" evidence="5">
    <location>
        <begin position="71"/>
        <end position="91"/>
    </location>
</feature>
<feature type="transmembrane region" description="Helical" evidence="5">
    <location>
        <begin position="38"/>
        <end position="59"/>
    </location>
</feature>
<feature type="transmembrane region" description="Helical" evidence="5">
    <location>
        <begin position="12"/>
        <end position="32"/>
    </location>
</feature>
<feature type="transmembrane region" description="Helical" evidence="5">
    <location>
        <begin position="127"/>
        <end position="145"/>
    </location>
</feature>
<evidence type="ECO:0000313" key="8">
    <source>
        <dbReference type="Proteomes" id="UP000553766"/>
    </source>
</evidence>
<proteinExistence type="predicted"/>
<feature type="transmembrane region" description="Helical" evidence="5">
    <location>
        <begin position="275"/>
        <end position="296"/>
    </location>
</feature>
<gene>
    <name evidence="7" type="ORF">FHS89_001837</name>
</gene>
<organism evidence="7 8">
    <name type="scientific">Rubricella aquisinus</name>
    <dbReference type="NCBI Taxonomy" id="2028108"/>
    <lineage>
        <taxon>Bacteria</taxon>
        <taxon>Pseudomonadati</taxon>
        <taxon>Pseudomonadota</taxon>
        <taxon>Alphaproteobacteria</taxon>
        <taxon>Rhodobacterales</taxon>
        <taxon>Paracoccaceae</taxon>
        <taxon>Rubricella</taxon>
    </lineage>
</organism>
<dbReference type="EMBL" id="JACIJS010000005">
    <property type="protein sequence ID" value="MBB5515817.1"/>
    <property type="molecule type" value="Genomic_DNA"/>
</dbReference>
<dbReference type="InterPro" id="IPR037185">
    <property type="entry name" value="EmrE-like"/>
</dbReference>
<comment type="subcellular location">
    <subcellularLocation>
        <location evidence="1">Membrane</location>
        <topology evidence="1">Multi-pass membrane protein</topology>
    </subcellularLocation>
</comment>
<name>A0A840X540_9RHOB</name>
<dbReference type="PANTHER" id="PTHR32322">
    <property type="entry name" value="INNER MEMBRANE TRANSPORTER"/>
    <property type="match status" value="1"/>
</dbReference>
<keyword evidence="4 5" id="KW-0472">Membrane</keyword>
<feature type="transmembrane region" description="Helical" evidence="5">
    <location>
        <begin position="103"/>
        <end position="120"/>
    </location>
</feature>
<evidence type="ECO:0000256" key="1">
    <source>
        <dbReference type="ARBA" id="ARBA00004141"/>
    </source>
</evidence>
<dbReference type="InterPro" id="IPR000620">
    <property type="entry name" value="EamA_dom"/>
</dbReference>
<dbReference type="PANTHER" id="PTHR32322:SF9">
    <property type="entry name" value="AMINO-ACID METABOLITE EFFLUX PUMP-RELATED"/>
    <property type="match status" value="1"/>
</dbReference>
<feature type="transmembrane region" description="Helical" evidence="5">
    <location>
        <begin position="157"/>
        <end position="176"/>
    </location>
</feature>
<evidence type="ECO:0000259" key="6">
    <source>
        <dbReference type="Pfam" id="PF00892"/>
    </source>
</evidence>
<dbReference type="AlphaFoldDB" id="A0A840X540"/>
<dbReference type="Proteomes" id="UP000553766">
    <property type="component" value="Unassembled WGS sequence"/>
</dbReference>
<evidence type="ECO:0000256" key="4">
    <source>
        <dbReference type="ARBA" id="ARBA00023136"/>
    </source>
</evidence>
<keyword evidence="2 5" id="KW-0812">Transmembrane</keyword>
<protein>
    <submittedName>
        <fullName evidence="7">Drug/metabolite transporter (DMT)-like permease</fullName>
    </submittedName>
</protein>
<dbReference type="Pfam" id="PF00892">
    <property type="entry name" value="EamA"/>
    <property type="match status" value="2"/>
</dbReference>
<feature type="domain" description="EamA" evidence="6">
    <location>
        <begin position="157"/>
        <end position="292"/>
    </location>
</feature>
<reference evidence="7 8" key="1">
    <citation type="submission" date="2020-08" db="EMBL/GenBank/DDBJ databases">
        <title>Genomic Encyclopedia of Type Strains, Phase IV (KMG-IV): sequencing the most valuable type-strain genomes for metagenomic binning, comparative biology and taxonomic classification.</title>
        <authorList>
            <person name="Goeker M."/>
        </authorList>
    </citation>
    <scope>NUCLEOTIDE SEQUENCE [LARGE SCALE GENOMIC DNA]</scope>
    <source>
        <strain evidence="7 8">DSM 103377</strain>
    </source>
</reference>
<feature type="transmembrane region" description="Helical" evidence="5">
    <location>
        <begin position="219"/>
        <end position="238"/>
    </location>
</feature>
<accession>A0A840X540</accession>
<keyword evidence="3 5" id="KW-1133">Transmembrane helix</keyword>
<feature type="domain" description="EamA" evidence="6">
    <location>
        <begin position="16"/>
        <end position="144"/>
    </location>
</feature>
<evidence type="ECO:0000256" key="5">
    <source>
        <dbReference type="SAM" id="Phobius"/>
    </source>
</evidence>
<dbReference type="InterPro" id="IPR050638">
    <property type="entry name" value="AA-Vitamin_Transporters"/>
</dbReference>
<feature type="transmembrane region" description="Helical" evidence="5">
    <location>
        <begin position="250"/>
        <end position="269"/>
    </location>
</feature>
<evidence type="ECO:0000256" key="3">
    <source>
        <dbReference type="ARBA" id="ARBA00022989"/>
    </source>
</evidence>
<evidence type="ECO:0000256" key="2">
    <source>
        <dbReference type="ARBA" id="ARBA00022692"/>
    </source>
</evidence>
<comment type="caution">
    <text evidence="7">The sequence shown here is derived from an EMBL/GenBank/DDBJ whole genome shotgun (WGS) entry which is preliminary data.</text>
</comment>
<feature type="transmembrane region" description="Helical" evidence="5">
    <location>
        <begin position="183"/>
        <end position="207"/>
    </location>
</feature>
<keyword evidence="8" id="KW-1185">Reference proteome</keyword>
<dbReference type="RefSeq" id="WP_184010866.1">
    <property type="nucleotide sequence ID" value="NZ_JACIJS010000005.1"/>
</dbReference>